<keyword evidence="2 4" id="KW-0012">Acyltransferase</keyword>
<dbReference type="SUPFAM" id="SSF55729">
    <property type="entry name" value="Acyl-CoA N-acyltransferases (Nat)"/>
    <property type="match status" value="1"/>
</dbReference>
<dbReference type="GO" id="GO:0016747">
    <property type="term" value="F:acyltransferase activity, transferring groups other than amino-acyl groups"/>
    <property type="evidence" value="ECO:0007669"/>
    <property type="project" value="InterPro"/>
</dbReference>
<name>U5DN14_9CHRO</name>
<comment type="caution">
    <text evidence="4">The sequence shown here is derived from an EMBL/GenBank/DDBJ whole genome shotgun (WGS) entry which is preliminary data.</text>
</comment>
<protein>
    <submittedName>
        <fullName evidence="4">N-acetylglutamate synthase</fullName>
        <ecNumber evidence="4">2.3.1.-</ecNumber>
    </submittedName>
</protein>
<sequence length="168" mass="19353">MPSVYRDFTIRPWKPRDREVAARVICSVLMEYGLPWQPEAADRDVVGVESHYWQTGGEFWVVERDSELVGTGAYYPRDRGDRAVEIRKMYLLPKARGQGLGWFLLQELEAAVAARDWHEIWLETATVLAAAVRLYERNGYQPATGVDTPRCDRIYVKNLRSPLPPSDR</sequence>
<evidence type="ECO:0000313" key="4">
    <source>
        <dbReference type="EMBL" id="ERN43056.1"/>
    </source>
</evidence>
<dbReference type="AlphaFoldDB" id="U5DN14"/>
<proteinExistence type="predicted"/>
<dbReference type="STRING" id="582515.KR51_00003720"/>
<dbReference type="InterPro" id="IPR050832">
    <property type="entry name" value="Bact_Acetyltransf"/>
</dbReference>
<reference evidence="4 5" key="1">
    <citation type="submission" date="2013-05" db="EMBL/GenBank/DDBJ databases">
        <title>Draft genome sequence of Rubidibacter lacunae KORDI 51-2.</title>
        <authorList>
            <person name="Choi D.H."/>
            <person name="Noh J.H."/>
            <person name="Kwon K.-K."/>
            <person name="Lee J.-H."/>
            <person name="Ryu J.-Y."/>
        </authorList>
    </citation>
    <scope>NUCLEOTIDE SEQUENCE [LARGE SCALE GENOMIC DNA]</scope>
    <source>
        <strain evidence="4 5">KORDI 51-2</strain>
    </source>
</reference>
<dbReference type="EMBL" id="ASSJ01000004">
    <property type="protein sequence ID" value="ERN43056.1"/>
    <property type="molecule type" value="Genomic_DNA"/>
</dbReference>
<dbReference type="Gene3D" id="3.40.630.30">
    <property type="match status" value="1"/>
</dbReference>
<dbReference type="InParanoid" id="U5DN14"/>
<evidence type="ECO:0000259" key="3">
    <source>
        <dbReference type="PROSITE" id="PS51186"/>
    </source>
</evidence>
<dbReference type="PROSITE" id="PS51186">
    <property type="entry name" value="GNAT"/>
    <property type="match status" value="1"/>
</dbReference>
<evidence type="ECO:0000313" key="5">
    <source>
        <dbReference type="Proteomes" id="UP000016960"/>
    </source>
</evidence>
<dbReference type="PANTHER" id="PTHR43877:SF2">
    <property type="entry name" value="AMINOALKYLPHOSPHONATE N-ACETYLTRANSFERASE-RELATED"/>
    <property type="match status" value="1"/>
</dbReference>
<dbReference type="eggNOG" id="COG0454">
    <property type="taxonomic scope" value="Bacteria"/>
</dbReference>
<dbReference type="Pfam" id="PF00583">
    <property type="entry name" value="Acetyltransf_1"/>
    <property type="match status" value="1"/>
</dbReference>
<dbReference type="InterPro" id="IPR016181">
    <property type="entry name" value="Acyl_CoA_acyltransferase"/>
</dbReference>
<dbReference type="CDD" id="cd04301">
    <property type="entry name" value="NAT_SF"/>
    <property type="match status" value="1"/>
</dbReference>
<dbReference type="Proteomes" id="UP000016960">
    <property type="component" value="Unassembled WGS sequence"/>
</dbReference>
<dbReference type="RefSeq" id="WP_022604155.1">
    <property type="nucleotide sequence ID" value="NZ_ASSJ01000004.1"/>
</dbReference>
<dbReference type="InterPro" id="IPR000182">
    <property type="entry name" value="GNAT_dom"/>
</dbReference>
<keyword evidence="5" id="KW-1185">Reference proteome</keyword>
<evidence type="ECO:0000256" key="1">
    <source>
        <dbReference type="ARBA" id="ARBA00022679"/>
    </source>
</evidence>
<dbReference type="EC" id="2.3.1.-" evidence="4"/>
<organism evidence="4 5">
    <name type="scientific">Rubidibacter lacunae KORDI 51-2</name>
    <dbReference type="NCBI Taxonomy" id="582515"/>
    <lineage>
        <taxon>Bacteria</taxon>
        <taxon>Bacillati</taxon>
        <taxon>Cyanobacteriota</taxon>
        <taxon>Cyanophyceae</taxon>
        <taxon>Oscillatoriophycideae</taxon>
        <taxon>Chroococcales</taxon>
        <taxon>Aphanothecaceae</taxon>
        <taxon>Rubidibacter</taxon>
    </lineage>
</organism>
<feature type="domain" description="N-acetyltransferase" evidence="3">
    <location>
        <begin position="8"/>
        <end position="160"/>
    </location>
</feature>
<keyword evidence="1 4" id="KW-0808">Transferase</keyword>
<dbReference type="PANTHER" id="PTHR43877">
    <property type="entry name" value="AMINOALKYLPHOSPHONATE N-ACETYLTRANSFERASE-RELATED-RELATED"/>
    <property type="match status" value="1"/>
</dbReference>
<gene>
    <name evidence="4" type="ORF">KR51_00003720</name>
</gene>
<dbReference type="OrthoDB" id="5419426at2"/>
<accession>U5DN14</accession>
<dbReference type="PATRIC" id="fig|582515.4.peg.419"/>
<evidence type="ECO:0000256" key="2">
    <source>
        <dbReference type="ARBA" id="ARBA00023315"/>
    </source>
</evidence>